<keyword evidence="2" id="KW-0436">Ligase</keyword>
<dbReference type="EMBL" id="CWJL01000005">
    <property type="protein sequence ID" value="CRY65413.1"/>
    <property type="molecule type" value="Genomic_DNA"/>
</dbReference>
<dbReference type="GO" id="GO:0009252">
    <property type="term" value="P:peptidoglycan biosynthetic process"/>
    <property type="evidence" value="ECO:0007669"/>
    <property type="project" value="TreeGrafter"/>
</dbReference>
<evidence type="ECO:0000313" key="4">
    <source>
        <dbReference type="Proteomes" id="UP000044625"/>
    </source>
</evidence>
<dbReference type="Proteomes" id="UP000045840">
    <property type="component" value="Unassembled WGS sequence"/>
</dbReference>
<evidence type="ECO:0000259" key="1">
    <source>
        <dbReference type="Pfam" id="PF01820"/>
    </source>
</evidence>
<sequence>MTQLDVIFPMVQGTLGEDGFLQGLLRMANIPFVGSGVAGSAASVDKGITKRLLRDAGLNIAPFITLTRASKDNYGFEKVTDNMIPR</sequence>
<keyword evidence="4" id="KW-1185">Reference proteome</keyword>
<dbReference type="InterPro" id="IPR013815">
    <property type="entry name" value="ATP_grasp_subdomain_1"/>
</dbReference>
<dbReference type="Pfam" id="PF01820">
    <property type="entry name" value="Dala_Dala_lig_N"/>
    <property type="match status" value="1"/>
</dbReference>
<protein>
    <submittedName>
        <fullName evidence="2">D-alanine--D-alanine ligase</fullName>
        <ecNumber evidence="2">6.3.2.4</ecNumber>
    </submittedName>
</protein>
<reference evidence="2" key="3">
    <citation type="submission" date="2015-03" db="EMBL/GenBank/DDBJ databases">
        <authorList>
            <person name="Murphy D."/>
        </authorList>
    </citation>
    <scope>NUCLEOTIDE SEQUENCE [LARGE SCALE GENOMIC DNA]</scope>
    <source>
        <strain evidence="2">A125KOH2</strain>
    </source>
</reference>
<evidence type="ECO:0000313" key="5">
    <source>
        <dbReference type="Proteomes" id="UP000045840"/>
    </source>
</evidence>
<dbReference type="GO" id="GO:0005524">
    <property type="term" value="F:ATP binding"/>
    <property type="evidence" value="ECO:0007669"/>
    <property type="project" value="InterPro"/>
</dbReference>
<dbReference type="Gene3D" id="3.40.50.20">
    <property type="match status" value="1"/>
</dbReference>
<dbReference type="Gene3D" id="3.30.470.20">
    <property type="entry name" value="ATP-grasp fold, B domain"/>
    <property type="match status" value="1"/>
</dbReference>
<dbReference type="InterPro" id="IPR011127">
    <property type="entry name" value="Dala_Dala_lig_N"/>
</dbReference>
<dbReference type="PANTHER" id="PTHR23132">
    <property type="entry name" value="D-ALANINE--D-ALANINE LIGASE"/>
    <property type="match status" value="1"/>
</dbReference>
<dbReference type="Gene3D" id="3.30.1490.20">
    <property type="entry name" value="ATP-grasp fold, A domain"/>
    <property type="match status" value="1"/>
</dbReference>
<gene>
    <name evidence="2" type="primary">ddlA</name>
    <name evidence="2" type="ORF">ERS008529_00403</name>
    <name evidence="3" type="ORF">ERS137968_01311</name>
</gene>
<dbReference type="AlphaFoldDB" id="A0A0T9NJ28"/>
<name>A0A0T9NJ28_9GAMM</name>
<dbReference type="GO" id="GO:0005829">
    <property type="term" value="C:cytosol"/>
    <property type="evidence" value="ECO:0007669"/>
    <property type="project" value="TreeGrafter"/>
</dbReference>
<dbReference type="EC" id="6.3.2.4" evidence="2"/>
<dbReference type="PANTHER" id="PTHR23132:SF25">
    <property type="entry name" value="D-ALANINE--D-ALANINE LIGASE A"/>
    <property type="match status" value="1"/>
</dbReference>
<dbReference type="SUPFAM" id="SSF52440">
    <property type="entry name" value="PreATP-grasp domain"/>
    <property type="match status" value="1"/>
</dbReference>
<dbReference type="GO" id="GO:0008716">
    <property type="term" value="F:D-alanine-D-alanine ligase activity"/>
    <property type="evidence" value="ECO:0007669"/>
    <property type="project" value="UniProtKB-EC"/>
</dbReference>
<feature type="domain" description="D-alanine--D-alanine ligase N-terminal" evidence="1">
    <location>
        <begin position="2"/>
        <end position="35"/>
    </location>
</feature>
<accession>A0A0T9NJ28</accession>
<organism evidence="2 5">
    <name type="scientific">Yersinia pekkanenii</name>
    <dbReference type="NCBI Taxonomy" id="1288385"/>
    <lineage>
        <taxon>Bacteria</taxon>
        <taxon>Pseudomonadati</taxon>
        <taxon>Pseudomonadota</taxon>
        <taxon>Gammaproteobacteria</taxon>
        <taxon>Enterobacterales</taxon>
        <taxon>Yersiniaceae</taxon>
        <taxon>Yersinia</taxon>
    </lineage>
</organism>
<dbReference type="STRING" id="1288385.ERS137968_01311"/>
<dbReference type="Proteomes" id="UP000044625">
    <property type="component" value="Unassembled WGS sequence"/>
</dbReference>
<evidence type="ECO:0000313" key="2">
    <source>
        <dbReference type="EMBL" id="CNH12761.1"/>
    </source>
</evidence>
<dbReference type="InterPro" id="IPR016185">
    <property type="entry name" value="PreATP-grasp_dom_sf"/>
</dbReference>
<dbReference type="EMBL" id="CQAZ01000003">
    <property type="protein sequence ID" value="CNH12761.1"/>
    <property type="molecule type" value="Genomic_DNA"/>
</dbReference>
<evidence type="ECO:0000313" key="3">
    <source>
        <dbReference type="EMBL" id="CRY65413.1"/>
    </source>
</evidence>
<reference evidence="3 4" key="1">
    <citation type="submission" date="2015-03" db="EMBL/GenBank/DDBJ databases">
        <authorList>
            <consortium name="Pathogen Informatics"/>
            <person name="Murphy D."/>
        </authorList>
    </citation>
    <scope>NUCLEOTIDE SEQUENCE [LARGE SCALE GENOMIC DNA]</scope>
    <source>
        <strain evidence="4">type strain: CIP110230</strain>
        <strain evidence="3">Type strain: CIP110230</strain>
    </source>
</reference>
<reference evidence="5" key="2">
    <citation type="submission" date="2015-03" db="EMBL/GenBank/DDBJ databases">
        <authorList>
            <consortium name="Pathogen Informatics"/>
        </authorList>
    </citation>
    <scope>NUCLEOTIDE SEQUENCE [LARGE SCALE GENOMIC DNA]</scope>
    <source>
        <strain evidence="5">A125KOH2</strain>
    </source>
</reference>
<proteinExistence type="predicted"/>